<keyword evidence="2" id="KW-1185">Reference proteome</keyword>
<gene>
    <name evidence="1" type="ORF">PXEA_LOCUS30271</name>
</gene>
<proteinExistence type="predicted"/>
<name>A0A3S5B598_9PLAT</name>
<sequence length="67" mass="7631">MTCNRTYRSLQPHLDTSMVTLYFDMAIHPIIRPPTQPVDRPVMHTLYAGKNSCIYTQSGHVVDALVK</sequence>
<organism evidence="1 2">
    <name type="scientific">Protopolystoma xenopodis</name>
    <dbReference type="NCBI Taxonomy" id="117903"/>
    <lineage>
        <taxon>Eukaryota</taxon>
        <taxon>Metazoa</taxon>
        <taxon>Spiralia</taxon>
        <taxon>Lophotrochozoa</taxon>
        <taxon>Platyhelminthes</taxon>
        <taxon>Monogenea</taxon>
        <taxon>Polyopisthocotylea</taxon>
        <taxon>Polystomatidea</taxon>
        <taxon>Polystomatidae</taxon>
        <taxon>Protopolystoma</taxon>
    </lineage>
</organism>
<reference evidence="1" key="1">
    <citation type="submission" date="2018-11" db="EMBL/GenBank/DDBJ databases">
        <authorList>
            <consortium name="Pathogen Informatics"/>
        </authorList>
    </citation>
    <scope>NUCLEOTIDE SEQUENCE</scope>
</reference>
<dbReference type="Proteomes" id="UP000784294">
    <property type="component" value="Unassembled WGS sequence"/>
</dbReference>
<protein>
    <submittedName>
        <fullName evidence="1">Uncharacterized protein</fullName>
    </submittedName>
</protein>
<dbReference type="EMBL" id="CAAALY010253303">
    <property type="protein sequence ID" value="VEL36831.1"/>
    <property type="molecule type" value="Genomic_DNA"/>
</dbReference>
<comment type="caution">
    <text evidence="1">The sequence shown here is derived from an EMBL/GenBank/DDBJ whole genome shotgun (WGS) entry which is preliminary data.</text>
</comment>
<evidence type="ECO:0000313" key="2">
    <source>
        <dbReference type="Proteomes" id="UP000784294"/>
    </source>
</evidence>
<accession>A0A3S5B598</accession>
<dbReference type="AlphaFoldDB" id="A0A3S5B598"/>
<evidence type="ECO:0000313" key="1">
    <source>
        <dbReference type="EMBL" id="VEL36831.1"/>
    </source>
</evidence>